<sequence>MHVIANEFASVTVSIDHEGNDTRLCIVDNNTGHTAYFDALLLETLAWAPESVLRRLLDPSLHRWSSEAGAQ</sequence>
<dbReference type="EMBL" id="JAAXLS010000044">
    <property type="protein sequence ID" value="NKQ57917.1"/>
    <property type="molecule type" value="Genomic_DNA"/>
</dbReference>
<keyword evidence="2" id="KW-1185">Reference proteome</keyword>
<accession>A0ABX1JDP8</accession>
<evidence type="ECO:0000313" key="1">
    <source>
        <dbReference type="EMBL" id="NKQ57917.1"/>
    </source>
</evidence>
<dbReference type="RefSeq" id="WP_168521240.1">
    <property type="nucleotide sequence ID" value="NZ_JAAXLS010000044.1"/>
</dbReference>
<proteinExistence type="predicted"/>
<comment type="caution">
    <text evidence="1">The sequence shown here is derived from an EMBL/GenBank/DDBJ whole genome shotgun (WGS) entry which is preliminary data.</text>
</comment>
<protein>
    <submittedName>
        <fullName evidence="1">Uncharacterized protein</fullName>
    </submittedName>
</protein>
<gene>
    <name evidence="1" type="ORF">HFP15_34155</name>
</gene>
<organism evidence="1 2">
    <name type="scientific">Amycolatopsis acididurans</name>
    <dbReference type="NCBI Taxonomy" id="2724524"/>
    <lineage>
        <taxon>Bacteria</taxon>
        <taxon>Bacillati</taxon>
        <taxon>Actinomycetota</taxon>
        <taxon>Actinomycetes</taxon>
        <taxon>Pseudonocardiales</taxon>
        <taxon>Pseudonocardiaceae</taxon>
        <taxon>Amycolatopsis</taxon>
    </lineage>
</organism>
<evidence type="ECO:0000313" key="2">
    <source>
        <dbReference type="Proteomes" id="UP000715441"/>
    </source>
</evidence>
<dbReference type="Proteomes" id="UP000715441">
    <property type="component" value="Unassembled WGS sequence"/>
</dbReference>
<name>A0ABX1JDP8_9PSEU</name>
<reference evidence="1 2" key="1">
    <citation type="submission" date="2020-04" db="EMBL/GenBank/DDBJ databases">
        <title>Novel species.</title>
        <authorList>
            <person name="Teo W.F.A."/>
            <person name="Lipun K."/>
            <person name="Srisuk N."/>
            <person name="Duangmal K."/>
        </authorList>
    </citation>
    <scope>NUCLEOTIDE SEQUENCE [LARGE SCALE GENOMIC DNA]</scope>
    <source>
        <strain evidence="1 2">K13G38</strain>
    </source>
</reference>